<proteinExistence type="predicted"/>
<organism evidence="1 2">
    <name type="scientific">Haloarcula quadrata</name>
    <dbReference type="NCBI Taxonomy" id="182779"/>
    <lineage>
        <taxon>Archaea</taxon>
        <taxon>Methanobacteriati</taxon>
        <taxon>Methanobacteriota</taxon>
        <taxon>Stenosarchaea group</taxon>
        <taxon>Halobacteria</taxon>
        <taxon>Halobacteriales</taxon>
        <taxon>Haloarculaceae</taxon>
        <taxon>Haloarcula</taxon>
    </lineage>
</organism>
<evidence type="ECO:0000313" key="1">
    <source>
        <dbReference type="EMBL" id="RKS80960.1"/>
    </source>
</evidence>
<keyword evidence="2" id="KW-1185">Reference proteome</keyword>
<sequence length="129" mass="14461">MSRRANYALCEFQQHLGPAADSLDVPWAEYTGNSTDPVSFNIPTSSSADPYVEMQVFDVEDFNHEIVVNGEPLSGFDIAPGEGWQLWMDTIALERLHLGENTIQFRRNTDSKDAFVVGSVTVHWTEPVE</sequence>
<gene>
    <name evidence="1" type="ORF">BDK61_0228</name>
</gene>
<dbReference type="RefSeq" id="WP_121302074.1">
    <property type="nucleotide sequence ID" value="NZ_RBWW01000001.1"/>
</dbReference>
<dbReference type="Proteomes" id="UP000268233">
    <property type="component" value="Unassembled WGS sequence"/>
</dbReference>
<name>A0A495R1A4_9EURY</name>
<dbReference type="EMBL" id="RBWW01000001">
    <property type="protein sequence ID" value="RKS80960.1"/>
    <property type="molecule type" value="Genomic_DNA"/>
</dbReference>
<dbReference type="AlphaFoldDB" id="A0A495R1A4"/>
<comment type="caution">
    <text evidence="1">The sequence shown here is derived from an EMBL/GenBank/DDBJ whole genome shotgun (WGS) entry which is preliminary data.</text>
</comment>
<protein>
    <submittedName>
        <fullName evidence="1">Uncharacterized protein</fullName>
    </submittedName>
</protein>
<dbReference type="Pfam" id="PF24108">
    <property type="entry name" value="DUF7383"/>
    <property type="match status" value="1"/>
</dbReference>
<reference evidence="1 2" key="1">
    <citation type="submission" date="2018-10" db="EMBL/GenBank/DDBJ databases">
        <title>Genomic Encyclopedia of Archaeal and Bacterial Type Strains, Phase II (KMG-II): from individual species to whole genera.</title>
        <authorList>
            <person name="Goeker M."/>
        </authorList>
    </citation>
    <scope>NUCLEOTIDE SEQUENCE [LARGE SCALE GENOMIC DNA]</scope>
    <source>
        <strain evidence="1 2">DSM 11927</strain>
    </source>
</reference>
<dbReference type="InterPro" id="IPR055807">
    <property type="entry name" value="DUF7383"/>
</dbReference>
<evidence type="ECO:0000313" key="2">
    <source>
        <dbReference type="Proteomes" id="UP000268233"/>
    </source>
</evidence>
<accession>A0A495R1A4</accession>